<dbReference type="AlphaFoldDB" id="A0A1M6JCX1"/>
<evidence type="ECO:0000313" key="3">
    <source>
        <dbReference type="Proteomes" id="UP000184510"/>
    </source>
</evidence>
<evidence type="ECO:0000313" key="2">
    <source>
        <dbReference type="EMBL" id="SHJ44480.1"/>
    </source>
</evidence>
<dbReference type="InParanoid" id="A0A1M6JCX1"/>
<keyword evidence="3" id="KW-1185">Reference proteome</keyword>
<name>A0A1M6JCX1_9BACT</name>
<dbReference type="Proteomes" id="UP000184510">
    <property type="component" value="Unassembled WGS sequence"/>
</dbReference>
<keyword evidence="1" id="KW-1133">Transmembrane helix</keyword>
<keyword evidence="1" id="KW-0472">Membrane</keyword>
<sequence>MTLSYESTLEDLFQPAARYHIQSRTYQKNLIHYTITSIIVCALVFHIAMRLSENEYIWYLAPIGGLLGALIGVITNKSNVRTSIRKNLKNEIGHRLPCTTTYQTTDDSLSVEYLGICLSFQLAELTLIREDKGYLELWFGDLALCTIPLRAFESPAQQVRFIEDLQFSPAP</sequence>
<organism evidence="2 3">
    <name type="scientific">Rubritalea squalenifaciens DSM 18772</name>
    <dbReference type="NCBI Taxonomy" id="1123071"/>
    <lineage>
        <taxon>Bacteria</taxon>
        <taxon>Pseudomonadati</taxon>
        <taxon>Verrucomicrobiota</taxon>
        <taxon>Verrucomicrobiia</taxon>
        <taxon>Verrucomicrobiales</taxon>
        <taxon>Rubritaleaceae</taxon>
        <taxon>Rubritalea</taxon>
    </lineage>
</organism>
<protein>
    <recommendedName>
        <fullName evidence="4">YcxB-like protein</fullName>
    </recommendedName>
</protein>
<dbReference type="EMBL" id="FQYR01000003">
    <property type="protein sequence ID" value="SHJ44480.1"/>
    <property type="molecule type" value="Genomic_DNA"/>
</dbReference>
<gene>
    <name evidence="2" type="ORF">SAMN02745181_2081</name>
</gene>
<reference evidence="2 3" key="1">
    <citation type="submission" date="2016-11" db="EMBL/GenBank/DDBJ databases">
        <authorList>
            <person name="Jaros S."/>
            <person name="Januszkiewicz K."/>
            <person name="Wedrychowicz H."/>
        </authorList>
    </citation>
    <scope>NUCLEOTIDE SEQUENCE [LARGE SCALE GENOMIC DNA]</scope>
    <source>
        <strain evidence="2 3">DSM 18772</strain>
    </source>
</reference>
<feature type="transmembrane region" description="Helical" evidence="1">
    <location>
        <begin position="30"/>
        <end position="50"/>
    </location>
</feature>
<feature type="transmembrane region" description="Helical" evidence="1">
    <location>
        <begin position="56"/>
        <end position="76"/>
    </location>
</feature>
<proteinExistence type="predicted"/>
<accession>A0A1M6JCX1</accession>
<evidence type="ECO:0008006" key="4">
    <source>
        <dbReference type="Google" id="ProtNLM"/>
    </source>
</evidence>
<evidence type="ECO:0000256" key="1">
    <source>
        <dbReference type="SAM" id="Phobius"/>
    </source>
</evidence>
<keyword evidence="1" id="KW-0812">Transmembrane</keyword>